<comment type="subcellular location">
    <subcellularLocation>
        <location evidence="1">Endomembrane system</location>
        <topology evidence="1">Multi-pass membrane protein</topology>
    </subcellularLocation>
</comment>
<evidence type="ECO:0000259" key="5">
    <source>
        <dbReference type="Pfam" id="PF06803"/>
    </source>
</evidence>
<dbReference type="Proteomes" id="UP000190961">
    <property type="component" value="Unassembled WGS sequence"/>
</dbReference>
<keyword evidence="7" id="KW-1185">Reference proteome</keyword>
<evidence type="ECO:0000256" key="3">
    <source>
        <dbReference type="ARBA" id="ARBA00022989"/>
    </source>
</evidence>
<dbReference type="InterPro" id="IPR010652">
    <property type="entry name" value="DUF1232"/>
</dbReference>
<gene>
    <name evidence="6" type="ORF">SAMN05660236_3703</name>
</gene>
<evidence type="ECO:0000256" key="1">
    <source>
        <dbReference type="ARBA" id="ARBA00004127"/>
    </source>
</evidence>
<evidence type="ECO:0000313" key="7">
    <source>
        <dbReference type="Proteomes" id="UP000190961"/>
    </source>
</evidence>
<dbReference type="Pfam" id="PF06803">
    <property type="entry name" value="DUF1232"/>
    <property type="match status" value="1"/>
</dbReference>
<evidence type="ECO:0000256" key="2">
    <source>
        <dbReference type="ARBA" id="ARBA00022692"/>
    </source>
</evidence>
<reference evidence="6 7" key="1">
    <citation type="submission" date="2017-02" db="EMBL/GenBank/DDBJ databases">
        <authorList>
            <person name="Peterson S.W."/>
        </authorList>
    </citation>
    <scope>NUCLEOTIDE SEQUENCE [LARGE SCALE GENOMIC DNA]</scope>
    <source>
        <strain evidence="6 7">DSM 25262</strain>
    </source>
</reference>
<keyword evidence="3" id="KW-1133">Transmembrane helix</keyword>
<dbReference type="OrthoDB" id="9800034at2"/>
<protein>
    <recommendedName>
        <fullName evidence="5">DUF1232 domain-containing protein</fullName>
    </recommendedName>
</protein>
<evidence type="ECO:0000313" key="6">
    <source>
        <dbReference type="EMBL" id="SKC78206.1"/>
    </source>
</evidence>
<proteinExistence type="predicted"/>
<name>A0A1T5LQE5_9BACT</name>
<dbReference type="STRING" id="688867.SAMN05660236_3703"/>
<accession>A0A1T5LQE5</accession>
<evidence type="ECO:0000256" key="4">
    <source>
        <dbReference type="ARBA" id="ARBA00023136"/>
    </source>
</evidence>
<dbReference type="RefSeq" id="WP_079688212.1">
    <property type="nucleotide sequence ID" value="NZ_FUZU01000002.1"/>
</dbReference>
<keyword evidence="4" id="KW-0472">Membrane</keyword>
<dbReference type="GO" id="GO:0012505">
    <property type="term" value="C:endomembrane system"/>
    <property type="evidence" value="ECO:0007669"/>
    <property type="project" value="UniProtKB-SubCell"/>
</dbReference>
<organism evidence="6 7">
    <name type="scientific">Ohtaekwangia koreensis</name>
    <dbReference type="NCBI Taxonomy" id="688867"/>
    <lineage>
        <taxon>Bacteria</taxon>
        <taxon>Pseudomonadati</taxon>
        <taxon>Bacteroidota</taxon>
        <taxon>Cytophagia</taxon>
        <taxon>Cytophagales</taxon>
        <taxon>Fulvivirgaceae</taxon>
        <taxon>Ohtaekwangia</taxon>
    </lineage>
</organism>
<dbReference type="EMBL" id="FUZU01000002">
    <property type="protein sequence ID" value="SKC78206.1"/>
    <property type="molecule type" value="Genomic_DNA"/>
</dbReference>
<feature type="domain" description="DUF1232" evidence="5">
    <location>
        <begin position="76"/>
        <end position="109"/>
    </location>
</feature>
<sequence length="133" mass="15099">MAKNVFFDIAIKKASGVLGKKGRLVMLLSKLAMKLRTVNWKDIKTGEVKENFFTLGRLLKAYALGHYREIPWKPLLLLTAAVIYFVNPIDFLPDWIPGIGLTDDIGILMSVFTSFSSEINKFIAWEKSRIFTS</sequence>
<dbReference type="AlphaFoldDB" id="A0A1T5LQE5"/>
<keyword evidence="2" id="KW-0812">Transmembrane</keyword>